<protein>
    <recommendedName>
        <fullName evidence="3">3-deoxy-D-manno-oct-2-ulosonic acid (Kdo) hydroxylase</fullName>
    </recommendedName>
</protein>
<gene>
    <name evidence="1" type="ORF">ZMTM_08370</name>
</gene>
<dbReference type="KEGG" id="mpau:ZMTM_08370"/>
<dbReference type="AlphaFoldDB" id="A0A8D5G1X3"/>
<evidence type="ECO:0000313" key="1">
    <source>
        <dbReference type="EMBL" id="BCM24578.1"/>
    </source>
</evidence>
<name>A0A8D5G1X3_9PROT</name>
<proteinExistence type="predicted"/>
<accession>A0A8D5G1X3</accession>
<dbReference type="Pfam" id="PF11004">
    <property type="entry name" value="Kdo_hydroxy"/>
    <property type="match status" value="1"/>
</dbReference>
<dbReference type="Proteomes" id="UP000826722">
    <property type="component" value="Chromosome"/>
</dbReference>
<organism evidence="1 2">
    <name type="scientific">Methyloradius palustris</name>
    <dbReference type="NCBI Taxonomy" id="2778876"/>
    <lineage>
        <taxon>Bacteria</taxon>
        <taxon>Pseudomonadati</taxon>
        <taxon>Pseudomonadota</taxon>
        <taxon>Betaproteobacteria</taxon>
        <taxon>Nitrosomonadales</taxon>
        <taxon>Methylophilaceae</taxon>
        <taxon>Methyloradius</taxon>
    </lineage>
</organism>
<evidence type="ECO:0000313" key="2">
    <source>
        <dbReference type="Proteomes" id="UP000826722"/>
    </source>
</evidence>
<sequence length="291" mass="33383">MNILHTFDFESWRPDIDKALRHRAVSALEGGGVIFMPALTFSLKEDEKRFLSPAWSDGKSKNISLRPNGGLKGAIGNEEELNALQRMIHRYATETTALIHTLYPEYTPYLQPANTSFRPCEVENRKSSYRKDDSRLHADAFPSNPTQGLRLLRVFTNINPDGRPRQWRVGEPFIDMAAKYLPDTKSMLPGQAKLMHVLNITKKRRTPYDHLMLQLHDKVKWDIEYQKNAPQQHVDFPPGSTWIVFSDQVLHAAMAGQYMMEQTFYLPVDALYNPQTAPIRVLESMLNKSLA</sequence>
<evidence type="ECO:0008006" key="3">
    <source>
        <dbReference type="Google" id="ProtNLM"/>
    </source>
</evidence>
<keyword evidence="2" id="KW-1185">Reference proteome</keyword>
<dbReference type="InterPro" id="IPR021266">
    <property type="entry name" value="Kdo_hydroxlase"/>
</dbReference>
<reference evidence="1" key="1">
    <citation type="journal article" date="2021" name="Arch. Microbiol.">
        <title>Methyloradius palustris gen. nov., sp. nov., a methanol-oxidizing bacterium isolated from snow.</title>
        <authorList>
            <person name="Miyadera T."/>
            <person name="Kojima H."/>
            <person name="Fukui M."/>
        </authorList>
    </citation>
    <scope>NUCLEOTIDE SEQUENCE</scope>
    <source>
        <strain evidence="1">Zm11</strain>
    </source>
</reference>
<dbReference type="EMBL" id="AP024110">
    <property type="protein sequence ID" value="BCM24578.1"/>
    <property type="molecule type" value="Genomic_DNA"/>
</dbReference>
<dbReference type="RefSeq" id="WP_221765094.1">
    <property type="nucleotide sequence ID" value="NZ_AP024110.1"/>
</dbReference>